<dbReference type="AlphaFoldDB" id="A0AAW0IDS6"/>
<feature type="region of interest" description="Disordered" evidence="1">
    <location>
        <begin position="38"/>
        <end position="67"/>
    </location>
</feature>
<name>A0AAW0IDS6_MYOGA</name>
<organism evidence="3 4">
    <name type="scientific">Myodes glareolus</name>
    <name type="common">Bank vole</name>
    <name type="synonym">Clethrionomys glareolus</name>
    <dbReference type="NCBI Taxonomy" id="447135"/>
    <lineage>
        <taxon>Eukaryota</taxon>
        <taxon>Metazoa</taxon>
        <taxon>Chordata</taxon>
        <taxon>Craniata</taxon>
        <taxon>Vertebrata</taxon>
        <taxon>Euteleostomi</taxon>
        <taxon>Mammalia</taxon>
        <taxon>Eutheria</taxon>
        <taxon>Euarchontoglires</taxon>
        <taxon>Glires</taxon>
        <taxon>Rodentia</taxon>
        <taxon>Myomorpha</taxon>
        <taxon>Muroidea</taxon>
        <taxon>Cricetidae</taxon>
        <taxon>Arvicolinae</taxon>
        <taxon>Myodes</taxon>
    </lineage>
</organism>
<feature type="domain" description="Putative WW-binding" evidence="2">
    <location>
        <begin position="14"/>
        <end position="53"/>
    </location>
</feature>
<dbReference type="EMBL" id="JBBHLL010000146">
    <property type="protein sequence ID" value="KAK7812735.1"/>
    <property type="molecule type" value="Genomic_DNA"/>
</dbReference>
<comment type="caution">
    <text evidence="3">The sequence shown here is derived from an EMBL/GenBank/DDBJ whole genome shotgun (WGS) entry which is preliminary data.</text>
</comment>
<evidence type="ECO:0000313" key="3">
    <source>
        <dbReference type="EMBL" id="KAK7812735.1"/>
    </source>
</evidence>
<proteinExistence type="predicted"/>
<accession>A0AAW0IDS6</accession>
<evidence type="ECO:0000259" key="2">
    <source>
        <dbReference type="Pfam" id="PF15017"/>
    </source>
</evidence>
<evidence type="ECO:0000256" key="1">
    <source>
        <dbReference type="SAM" id="MobiDB-lite"/>
    </source>
</evidence>
<reference evidence="3 4" key="1">
    <citation type="journal article" date="2023" name="bioRxiv">
        <title>Conserved and derived expression patterns and positive selection on dental genes reveal complex evolutionary context of ever-growing rodent molars.</title>
        <authorList>
            <person name="Calamari Z.T."/>
            <person name="Song A."/>
            <person name="Cohen E."/>
            <person name="Akter M."/>
            <person name="Roy R.D."/>
            <person name="Hallikas O."/>
            <person name="Christensen M.M."/>
            <person name="Li P."/>
            <person name="Marangoni P."/>
            <person name="Jernvall J."/>
            <person name="Klein O.D."/>
        </authorList>
    </citation>
    <scope>NUCLEOTIDE SEQUENCE [LARGE SCALE GENOMIC DNA]</scope>
    <source>
        <strain evidence="3">V071</strain>
    </source>
</reference>
<keyword evidence="4" id="KW-1185">Reference proteome</keyword>
<protein>
    <recommendedName>
        <fullName evidence="2">Putative WW-binding domain-containing protein</fullName>
    </recommendedName>
</protein>
<dbReference type="Pfam" id="PF15017">
    <property type="entry name" value="WRNPLPNID"/>
    <property type="match status" value="1"/>
</dbReference>
<dbReference type="Proteomes" id="UP001488838">
    <property type="component" value="Unassembled WGS sequence"/>
</dbReference>
<feature type="compositionally biased region" description="Acidic residues" evidence="1">
    <location>
        <begin position="44"/>
        <end position="54"/>
    </location>
</feature>
<evidence type="ECO:0000313" key="4">
    <source>
        <dbReference type="Proteomes" id="UP001488838"/>
    </source>
</evidence>
<dbReference type="InterPro" id="IPR033461">
    <property type="entry name" value="WRNPLPNID"/>
</dbReference>
<sequence length="128" mass="14456">MDHGRPADGPENLEFSSFLFWRNHLPNTDRDLQDYLIDRRGKEEEENEFEDSDDPQQHQADPAGISASSAVTLLQKTNVFAPDYIAGVSPFAENDISSRSVTLQVQDGTLRLRCLNSGASRKMFVKKR</sequence>
<gene>
    <name evidence="3" type="ORF">U0070_012398</name>
</gene>